<feature type="domain" description="Solute-binding protein family 3/N-terminal" evidence="2">
    <location>
        <begin position="50"/>
        <end position="276"/>
    </location>
</feature>
<keyword evidence="4" id="KW-1185">Reference proteome</keyword>
<dbReference type="SUPFAM" id="SSF53850">
    <property type="entry name" value="Periplasmic binding protein-like II"/>
    <property type="match status" value="1"/>
</dbReference>
<evidence type="ECO:0000313" key="4">
    <source>
        <dbReference type="Proteomes" id="UP000773614"/>
    </source>
</evidence>
<dbReference type="AlphaFoldDB" id="A0A964T1C0"/>
<feature type="signal peptide" evidence="1">
    <location>
        <begin position="1"/>
        <end position="30"/>
    </location>
</feature>
<evidence type="ECO:0000259" key="2">
    <source>
        <dbReference type="SMART" id="SM00062"/>
    </source>
</evidence>
<evidence type="ECO:0000313" key="3">
    <source>
        <dbReference type="EMBL" id="MYZ46480.1"/>
    </source>
</evidence>
<reference evidence="3" key="1">
    <citation type="submission" date="2019-03" db="EMBL/GenBank/DDBJ databases">
        <title>Afifella sp. nov., isolated from activated sludge.</title>
        <authorList>
            <person name="Li Q."/>
            <person name="Liu Y."/>
        </authorList>
    </citation>
    <scope>NUCLEOTIDE SEQUENCE</scope>
    <source>
        <strain evidence="3">L72</strain>
    </source>
</reference>
<protein>
    <submittedName>
        <fullName evidence="3">Transporter substrate-binding domain-containing protein</fullName>
    </submittedName>
</protein>
<gene>
    <name evidence="3" type="ORF">E4O86_01930</name>
</gene>
<proteinExistence type="predicted"/>
<organism evidence="3 4">
    <name type="scientific">Propylenella binzhouense</name>
    <dbReference type="NCBI Taxonomy" id="2555902"/>
    <lineage>
        <taxon>Bacteria</taxon>
        <taxon>Pseudomonadati</taxon>
        <taxon>Pseudomonadota</taxon>
        <taxon>Alphaproteobacteria</taxon>
        <taxon>Hyphomicrobiales</taxon>
        <taxon>Propylenellaceae</taxon>
        <taxon>Propylenella</taxon>
    </lineage>
</organism>
<accession>A0A964T1C0</accession>
<dbReference type="OrthoDB" id="7842523at2"/>
<evidence type="ECO:0000256" key="1">
    <source>
        <dbReference type="SAM" id="SignalP"/>
    </source>
</evidence>
<keyword evidence="1" id="KW-0732">Signal</keyword>
<feature type="chain" id="PRO_5037214437" evidence="1">
    <location>
        <begin position="31"/>
        <end position="282"/>
    </location>
</feature>
<dbReference type="EMBL" id="SPKJ01000003">
    <property type="protein sequence ID" value="MYZ46480.1"/>
    <property type="molecule type" value="Genomic_DNA"/>
</dbReference>
<dbReference type="InterPro" id="IPR001638">
    <property type="entry name" value="Solute-binding_3/MltF_N"/>
</dbReference>
<dbReference type="SMART" id="SM00062">
    <property type="entry name" value="PBPb"/>
    <property type="match status" value="1"/>
</dbReference>
<comment type="caution">
    <text evidence="3">The sequence shown here is derived from an EMBL/GenBank/DDBJ whole genome shotgun (WGS) entry which is preliminary data.</text>
</comment>
<dbReference type="RefSeq" id="WP_161138824.1">
    <property type="nucleotide sequence ID" value="NZ_SPKJ01000003.1"/>
</dbReference>
<name>A0A964T1C0_9HYPH</name>
<sequence>MCVPAGIRRYAGILVAALICAATAALPASAQQTPFVPEDFKYGTHEDKGTLRFCLDPRDPEWRIAQDIADAIASALLLTPEPKIVSDPIVTAGWDSLYRHFLKDCDIYFGFKLIPGGYPRWLALSRPYYDAAYVLAVQDPDWNALSDIPLDKAIGSAIGTTADFAFIKYRESMPAGARWRRFPMANNEAALQALKGGTVAAALVWGPAVWAIQQADPAYAGLRLISPSPLPVATLGVGAAMLANETFLRSSLDQAIGSLAADGTLAAILARHHFPGTIETSP</sequence>
<dbReference type="Gene3D" id="3.40.190.10">
    <property type="entry name" value="Periplasmic binding protein-like II"/>
    <property type="match status" value="2"/>
</dbReference>
<dbReference type="Proteomes" id="UP000773614">
    <property type="component" value="Unassembled WGS sequence"/>
</dbReference>